<evidence type="ECO:0000256" key="4">
    <source>
        <dbReference type="ARBA" id="ARBA00022989"/>
    </source>
</evidence>
<organism evidence="8">
    <name type="scientific">Bifidobacterium aquikefiricola</name>
    <dbReference type="NCBI Taxonomy" id="3059038"/>
    <lineage>
        <taxon>Bacteria</taxon>
        <taxon>Bacillati</taxon>
        <taxon>Actinomycetota</taxon>
        <taxon>Actinomycetes</taxon>
        <taxon>Bifidobacteriales</taxon>
        <taxon>Bifidobacteriaceae</taxon>
        <taxon>Bifidobacterium</taxon>
    </lineage>
</organism>
<feature type="transmembrane region" description="Helical" evidence="6">
    <location>
        <begin position="77"/>
        <end position="96"/>
    </location>
</feature>
<sequence length="654" mass="71831">MSVQCQADPQIGIVDDQSNGNNDLRMLPIAVAIWLTDLLLPLMIEQNVIKQASIRISVFAREYRIGSPSLALSRPDFIGVLIGVLAVALIVIPVMLKTWHYRLYARILRLMPSFMALMAAIAIASIACLLSTMMTQTSNPLRDRATAMHTSETTTETKTAERTQAKSGSMTITAVIRLEEPWQRSARLGYTAMTQGKLRAIAYDHVVTQTSATVQLFISGDSVKLERGGTYTVFGTLEQSPWGSEALWLSAETQPIQLERPPLLWRTVNAMHGSFAKVVRGLSDQGRLLVTGLTLGTLTEMQLNDDESQISPELDERFVQRSKQQFRSAGIIHLMAVSGGHFALVATLCHWIRAAFRLPRLAIAIMHSVFSGILCVLVFPSDSVLRAAATTASLVSLAMVVGRKGQTVQQLSVIVSLVLIARPALAASYGFALSCAAVLGIGLWASRMTAILRRIMPIAVAQGISFTVSAQAFTLPIQILLQPEITVLSIPANLVVAPFVGFATVCGLLAVVVSWCVPQLGWLLVWLASCATSIIDRWAAICAEPEWAKLPWAQGIPGAVLAACFEVAIVAGCWGIARVREKIQERRTRIEAEFSGYQGKQFEKSKLDAIRLWWGTTTELLDITDSPEYRISHPRRTLSMYIRKCFRAEHHVQR</sequence>
<feature type="domain" description="ComEC/Rec2-related protein" evidence="7">
    <location>
        <begin position="321"/>
        <end position="574"/>
    </location>
</feature>
<feature type="transmembrane region" description="Helical" evidence="6">
    <location>
        <begin position="116"/>
        <end position="134"/>
    </location>
</feature>
<feature type="transmembrane region" description="Helical" evidence="6">
    <location>
        <begin position="359"/>
        <end position="379"/>
    </location>
</feature>
<feature type="transmembrane region" description="Helical" evidence="6">
    <location>
        <begin position="493"/>
        <end position="513"/>
    </location>
</feature>
<comment type="subcellular location">
    <subcellularLocation>
        <location evidence="1">Cell membrane</location>
        <topology evidence="1">Multi-pass membrane protein</topology>
    </subcellularLocation>
</comment>
<feature type="transmembrane region" description="Helical" evidence="6">
    <location>
        <begin position="458"/>
        <end position="481"/>
    </location>
</feature>
<reference evidence="8" key="1">
    <citation type="submission" date="2023-07" db="EMBL/GenBank/DDBJ databases">
        <title>Bifidobacterium aquikefiriaerophilum sp. nov. and Bifidobacterium eccum sp. nov., isolated from water kefir.</title>
        <authorList>
            <person name="Breselge S."/>
            <person name="Bellassi P."/>
            <person name="Barcenilla C."/>
            <person name="Alvarez-Ordonez A."/>
            <person name="Morelli L."/>
            <person name="Cotter P.D."/>
        </authorList>
    </citation>
    <scope>NUCLEOTIDE SEQUENCE</scope>
    <source>
        <strain evidence="8">WK041_4_12</strain>
    </source>
</reference>
<name>A0AB39U5A1_9BIFI</name>
<feature type="transmembrane region" description="Helical" evidence="6">
    <location>
        <begin position="384"/>
        <end position="401"/>
    </location>
</feature>
<dbReference type="AlphaFoldDB" id="A0AB39U5A1"/>
<evidence type="ECO:0000256" key="3">
    <source>
        <dbReference type="ARBA" id="ARBA00022692"/>
    </source>
</evidence>
<dbReference type="InterPro" id="IPR052159">
    <property type="entry name" value="Competence_DNA_uptake"/>
</dbReference>
<evidence type="ECO:0000256" key="2">
    <source>
        <dbReference type="ARBA" id="ARBA00022475"/>
    </source>
</evidence>
<dbReference type="RefSeq" id="WP_369343530.1">
    <property type="nucleotide sequence ID" value="NZ_CP129674.1"/>
</dbReference>
<evidence type="ECO:0000256" key="6">
    <source>
        <dbReference type="SAM" id="Phobius"/>
    </source>
</evidence>
<dbReference type="PANTHER" id="PTHR30619">
    <property type="entry name" value="DNA INTERNALIZATION/COMPETENCE PROTEIN COMEC/REC2"/>
    <property type="match status" value="1"/>
</dbReference>
<dbReference type="EMBL" id="CP129674">
    <property type="protein sequence ID" value="XDS43935.1"/>
    <property type="molecule type" value="Genomic_DNA"/>
</dbReference>
<feature type="transmembrane region" description="Helical" evidence="6">
    <location>
        <begin position="26"/>
        <end position="44"/>
    </location>
</feature>
<feature type="transmembrane region" description="Helical" evidence="6">
    <location>
        <begin position="413"/>
        <end position="446"/>
    </location>
</feature>
<accession>A0AB39U5A1</accession>
<evidence type="ECO:0000259" key="7">
    <source>
        <dbReference type="Pfam" id="PF03772"/>
    </source>
</evidence>
<dbReference type="NCBIfam" id="TIGR00360">
    <property type="entry name" value="ComEC_N-term"/>
    <property type="match status" value="1"/>
</dbReference>
<keyword evidence="5 6" id="KW-0472">Membrane</keyword>
<dbReference type="PANTHER" id="PTHR30619:SF7">
    <property type="entry name" value="BETA-LACTAMASE DOMAIN PROTEIN"/>
    <property type="match status" value="1"/>
</dbReference>
<keyword evidence="2" id="KW-1003">Cell membrane</keyword>
<gene>
    <name evidence="8" type="ORF">QN215_06545</name>
</gene>
<dbReference type="KEGG" id="baqk:QN215_06545"/>
<feature type="transmembrane region" description="Helical" evidence="6">
    <location>
        <begin position="331"/>
        <end position="353"/>
    </location>
</feature>
<proteinExistence type="predicted"/>
<evidence type="ECO:0000313" key="8">
    <source>
        <dbReference type="EMBL" id="XDS43935.1"/>
    </source>
</evidence>
<feature type="transmembrane region" description="Helical" evidence="6">
    <location>
        <begin position="520"/>
        <end position="540"/>
    </location>
</feature>
<keyword evidence="3 6" id="KW-0812">Transmembrane</keyword>
<dbReference type="InterPro" id="IPR004477">
    <property type="entry name" value="ComEC_N"/>
</dbReference>
<evidence type="ECO:0000256" key="5">
    <source>
        <dbReference type="ARBA" id="ARBA00023136"/>
    </source>
</evidence>
<dbReference type="GO" id="GO:0005886">
    <property type="term" value="C:plasma membrane"/>
    <property type="evidence" value="ECO:0007669"/>
    <property type="project" value="UniProtKB-SubCell"/>
</dbReference>
<dbReference type="Pfam" id="PF03772">
    <property type="entry name" value="Competence"/>
    <property type="match status" value="1"/>
</dbReference>
<keyword evidence="4 6" id="KW-1133">Transmembrane helix</keyword>
<protein>
    <submittedName>
        <fullName evidence="8">ComEC/Rec2 family competence protein</fullName>
    </submittedName>
</protein>
<evidence type="ECO:0000256" key="1">
    <source>
        <dbReference type="ARBA" id="ARBA00004651"/>
    </source>
</evidence>
<feature type="transmembrane region" description="Helical" evidence="6">
    <location>
        <begin position="552"/>
        <end position="577"/>
    </location>
</feature>